<dbReference type="InterPro" id="IPR036388">
    <property type="entry name" value="WH-like_DNA-bd_sf"/>
</dbReference>
<dbReference type="GO" id="GO:0003700">
    <property type="term" value="F:DNA-binding transcription factor activity"/>
    <property type="evidence" value="ECO:0007669"/>
    <property type="project" value="InterPro"/>
</dbReference>
<feature type="domain" description="HTH arsR-type" evidence="1">
    <location>
        <begin position="23"/>
        <end position="119"/>
    </location>
</feature>
<evidence type="ECO:0000313" key="2">
    <source>
        <dbReference type="EMBL" id="AGC71017.1"/>
    </source>
</evidence>
<dbReference type="PROSITE" id="PS50987">
    <property type="entry name" value="HTH_ARSR_2"/>
    <property type="match status" value="1"/>
</dbReference>
<organism evidence="2">
    <name type="scientific">uncultured bacterium A1Q1_fos_2107</name>
    <dbReference type="NCBI Taxonomy" id="1256562"/>
    <lineage>
        <taxon>Bacteria</taxon>
        <taxon>environmental samples</taxon>
    </lineage>
</organism>
<dbReference type="AlphaFoldDB" id="L7VQ46"/>
<dbReference type="SUPFAM" id="SSF46785">
    <property type="entry name" value="Winged helix' DNA-binding domain"/>
    <property type="match status" value="1"/>
</dbReference>
<dbReference type="PANTHER" id="PTHR38600:SF2">
    <property type="entry name" value="SLL0088 PROTEIN"/>
    <property type="match status" value="1"/>
</dbReference>
<dbReference type="InterPro" id="IPR036390">
    <property type="entry name" value="WH_DNA-bd_sf"/>
</dbReference>
<proteinExistence type="predicted"/>
<accession>L7VQ46</accession>
<sequence length="130" mass="14688">MRPGSRSITYNQMVVEIPTETPPQRSDDDVADELFHALADATRRDIVRRTMVSEHSVSALARMYPMSFAAVQKHVVVLTRAGLVTKEARGREQIVRCDIATVHTAQRLLDQLEQVWRDRLGRFGSVLAES</sequence>
<dbReference type="CDD" id="cd00090">
    <property type="entry name" value="HTH_ARSR"/>
    <property type="match status" value="1"/>
</dbReference>
<dbReference type="Gene3D" id="1.10.10.10">
    <property type="entry name" value="Winged helix-like DNA-binding domain superfamily/Winged helix DNA-binding domain"/>
    <property type="match status" value="1"/>
</dbReference>
<evidence type="ECO:0000259" key="1">
    <source>
        <dbReference type="PROSITE" id="PS50987"/>
    </source>
</evidence>
<name>L7VQ46_9BACT</name>
<dbReference type="EMBL" id="JX649859">
    <property type="protein sequence ID" value="AGC71017.1"/>
    <property type="molecule type" value="Genomic_DNA"/>
</dbReference>
<dbReference type="PANTHER" id="PTHR38600">
    <property type="entry name" value="TRANSCRIPTIONAL REGULATORY PROTEIN"/>
    <property type="match status" value="1"/>
</dbReference>
<reference evidence="2" key="1">
    <citation type="submission" date="2012-09" db="EMBL/GenBank/DDBJ databases">
        <title>Metagenomic Characterization of a Microbial Community in Wastewater Detects High Levels of Antibiotic Resistance.</title>
        <authorList>
            <person name="Abrams M."/>
            <person name="Caldwell A."/>
            <person name="Vandaei E."/>
            <person name="Lee W."/>
            <person name="Perrott J."/>
            <person name="Khan S.Y."/>
            <person name="Ta J."/>
            <person name="Romero D."/>
            <person name="Nguyen V."/>
            <person name="Pourmand N."/>
            <person name="Ouverney C.C."/>
        </authorList>
    </citation>
    <scope>NUCLEOTIDE SEQUENCE</scope>
</reference>
<protein>
    <submittedName>
        <fullName evidence="2">Transcriptional regulator, ArsR family</fullName>
    </submittedName>
</protein>
<dbReference type="SMART" id="SM00418">
    <property type="entry name" value="HTH_ARSR"/>
    <property type="match status" value="1"/>
</dbReference>
<dbReference type="InterPro" id="IPR011991">
    <property type="entry name" value="ArsR-like_HTH"/>
</dbReference>
<dbReference type="InterPro" id="IPR001845">
    <property type="entry name" value="HTH_ArsR_DNA-bd_dom"/>
</dbReference>